<feature type="domain" description="Calcineurin-like phosphoesterase" evidence="1">
    <location>
        <begin position="2"/>
        <end position="86"/>
    </location>
</feature>
<keyword evidence="3" id="KW-1185">Reference proteome</keyword>
<reference evidence="2" key="1">
    <citation type="submission" date="2020-08" db="EMBL/GenBank/DDBJ databases">
        <title>Genome public.</title>
        <authorList>
            <person name="Liu C."/>
            <person name="Sun Q."/>
        </authorList>
    </citation>
    <scope>NUCLEOTIDE SEQUENCE</scope>
    <source>
        <strain evidence="2">NSJ-23</strain>
    </source>
</reference>
<comment type="caution">
    <text evidence="2">The sequence shown here is derived from an EMBL/GenBank/DDBJ whole genome shotgun (WGS) entry which is preliminary data.</text>
</comment>
<evidence type="ECO:0000259" key="1">
    <source>
        <dbReference type="Pfam" id="PF00149"/>
    </source>
</evidence>
<accession>A0A8J6MDG6</accession>
<protein>
    <submittedName>
        <fullName evidence="2">Fructose-bisphosphatase class III</fullName>
    </submittedName>
</protein>
<organism evidence="2 3">
    <name type="scientific">Flintibacter hominis</name>
    <dbReference type="NCBI Taxonomy" id="2763048"/>
    <lineage>
        <taxon>Bacteria</taxon>
        <taxon>Bacillati</taxon>
        <taxon>Bacillota</taxon>
        <taxon>Clostridia</taxon>
        <taxon>Eubacteriales</taxon>
        <taxon>Flintibacter</taxon>
    </lineage>
</organism>
<dbReference type="Pfam" id="PF00149">
    <property type="entry name" value="Metallophos"/>
    <property type="match status" value="1"/>
</dbReference>
<gene>
    <name evidence="2" type="ORF">H8S11_09905</name>
</gene>
<dbReference type="RefSeq" id="WP_186853012.1">
    <property type="nucleotide sequence ID" value="NZ_JACOPO010000006.1"/>
</dbReference>
<dbReference type="Gene3D" id="3.60.21.10">
    <property type="match status" value="1"/>
</dbReference>
<proteinExistence type="predicted"/>
<dbReference type="EMBL" id="JACOPO010000006">
    <property type="protein sequence ID" value="MBC5723126.1"/>
    <property type="molecule type" value="Genomic_DNA"/>
</dbReference>
<dbReference type="PANTHER" id="PTHR42850:SF4">
    <property type="entry name" value="ZINC-DEPENDENT ENDOPOLYPHOSPHATASE"/>
    <property type="match status" value="1"/>
</dbReference>
<dbReference type="InterPro" id="IPR029052">
    <property type="entry name" value="Metallo-depent_PP-like"/>
</dbReference>
<dbReference type="InterPro" id="IPR004843">
    <property type="entry name" value="Calcineurin-like_PHP"/>
</dbReference>
<evidence type="ECO:0000313" key="2">
    <source>
        <dbReference type="EMBL" id="MBC5723126.1"/>
    </source>
</evidence>
<dbReference type="GO" id="GO:0110154">
    <property type="term" value="P:RNA decapping"/>
    <property type="evidence" value="ECO:0007669"/>
    <property type="project" value="TreeGrafter"/>
</dbReference>
<dbReference type="GO" id="GO:0008803">
    <property type="term" value="F:bis(5'-nucleosyl)-tetraphosphatase (symmetrical) activity"/>
    <property type="evidence" value="ECO:0007669"/>
    <property type="project" value="TreeGrafter"/>
</dbReference>
<dbReference type="GO" id="GO:0005737">
    <property type="term" value="C:cytoplasm"/>
    <property type="evidence" value="ECO:0007669"/>
    <property type="project" value="TreeGrafter"/>
</dbReference>
<dbReference type="PANTHER" id="PTHR42850">
    <property type="entry name" value="METALLOPHOSPHOESTERASE"/>
    <property type="match status" value="1"/>
</dbReference>
<dbReference type="Proteomes" id="UP000628736">
    <property type="component" value="Unassembled WGS sequence"/>
</dbReference>
<dbReference type="InterPro" id="IPR050126">
    <property type="entry name" value="Ap4A_hydrolase"/>
</dbReference>
<dbReference type="GO" id="GO:0016791">
    <property type="term" value="F:phosphatase activity"/>
    <property type="evidence" value="ECO:0007669"/>
    <property type="project" value="TreeGrafter"/>
</dbReference>
<name>A0A8J6MDG6_9FIRM</name>
<evidence type="ECO:0000313" key="3">
    <source>
        <dbReference type="Proteomes" id="UP000628736"/>
    </source>
</evidence>
<dbReference type="AlphaFoldDB" id="A0A8J6MDG6"/>
<dbReference type="SUPFAM" id="SSF56300">
    <property type="entry name" value="Metallo-dependent phosphatases"/>
    <property type="match status" value="1"/>
</dbReference>
<sequence length="295" mass="33354">MIYCVSDIHGELDKFERLLDLIQLSDSDRLYILGDVIDRGAMGVDILQKIMAAPNMTMLLGNHEQMCLDTLGAHNEYGARDLWRQNGGSPTYRELLYHRTPHERNMILRFLASLPDHLDIVVGTQKFHLVHGCPGTDREPRIWGRVSAESGSPYPDVICIVGHTPTNLLTGRDDEDFRIWRGDGIIDIDCGCGHHRTEHRRLACLRLDDMAEFYVGGSGCGESGSLPAEELEPFDEQDLPASLQRDLDAYQKGLAEHVSYLDCLWCELYGSINSAQWSGEISEDQARCLREKYLF</sequence>